<reference evidence="4 5" key="1">
    <citation type="submission" date="2019-07" db="EMBL/GenBank/DDBJ databases">
        <title>Full genome sequence of Humibacter sp. WJ7-1.</title>
        <authorList>
            <person name="Im W.-T."/>
        </authorList>
    </citation>
    <scope>NUCLEOTIDE SEQUENCE [LARGE SCALE GENOMIC DNA]</scope>
    <source>
        <strain evidence="4 5">WJ7-1</strain>
    </source>
</reference>
<dbReference type="AlphaFoldDB" id="A0A5B8M2D9"/>
<dbReference type="InterPro" id="IPR013783">
    <property type="entry name" value="Ig-like_fold"/>
</dbReference>
<dbReference type="GO" id="GO:0000272">
    <property type="term" value="P:polysaccharide catabolic process"/>
    <property type="evidence" value="ECO:0007669"/>
    <property type="project" value="UniProtKB-KW"/>
</dbReference>
<dbReference type="KEGG" id="huw:FPZ11_05250"/>
<keyword evidence="1" id="KW-0326">Glycosidase</keyword>
<keyword evidence="1" id="KW-0378">Hydrolase</keyword>
<keyword evidence="5" id="KW-1185">Reference proteome</keyword>
<organism evidence="4 5">
    <name type="scientific">Humibacter ginsenosidimutans</name>
    <dbReference type="NCBI Taxonomy" id="2599293"/>
    <lineage>
        <taxon>Bacteria</taxon>
        <taxon>Bacillati</taxon>
        <taxon>Actinomycetota</taxon>
        <taxon>Actinomycetes</taxon>
        <taxon>Micrococcales</taxon>
        <taxon>Microbacteriaceae</taxon>
        <taxon>Humibacter</taxon>
    </lineage>
</organism>
<evidence type="ECO:0000259" key="3">
    <source>
        <dbReference type="PROSITE" id="PS50853"/>
    </source>
</evidence>
<dbReference type="SUPFAM" id="SSF49265">
    <property type="entry name" value="Fibronectin type III"/>
    <property type="match status" value="1"/>
</dbReference>
<dbReference type="EMBL" id="CP042305">
    <property type="protein sequence ID" value="QDZ14251.1"/>
    <property type="molecule type" value="Genomic_DNA"/>
</dbReference>
<dbReference type="RefSeq" id="WP_146318964.1">
    <property type="nucleotide sequence ID" value="NZ_CP042305.1"/>
</dbReference>
<sequence>MAEADGHNSGTIAVSLTVTEGTPNAAGNYSPVMWVLRAADSYGESYSGSKVTGVVTINGTTIGYSYAWSSPGTQTRTLASGTINVGHSADGTKTIGFSFTFSGIPGTSNSGGASGSSSMTLTHIPPQTPTGLTIGTQTTPGSVPVSWSAAAGSTPSSYTIRADDDPAFGSPLTFTSSTPSMTLTGLEKGTTYYIDVRATNSSGSSAYTASQSVLTLAGAKRWDGTDWVAAPTFKRWNGNSWVPVTTAKRWDSTAWVNLT</sequence>
<dbReference type="InterPro" id="IPR036116">
    <property type="entry name" value="FN3_sf"/>
</dbReference>
<accession>A0A5B8M2D9</accession>
<keyword evidence="2" id="KW-0624">Polysaccharide degradation</keyword>
<evidence type="ECO:0000313" key="4">
    <source>
        <dbReference type="EMBL" id="QDZ14251.1"/>
    </source>
</evidence>
<dbReference type="GO" id="GO:0016798">
    <property type="term" value="F:hydrolase activity, acting on glycosyl bonds"/>
    <property type="evidence" value="ECO:0007669"/>
    <property type="project" value="UniProtKB-KW"/>
</dbReference>
<dbReference type="InterPro" id="IPR008577">
    <property type="entry name" value="DUF859"/>
</dbReference>
<evidence type="ECO:0000256" key="1">
    <source>
        <dbReference type="ARBA" id="ARBA00023295"/>
    </source>
</evidence>
<evidence type="ECO:0000313" key="5">
    <source>
        <dbReference type="Proteomes" id="UP000320216"/>
    </source>
</evidence>
<dbReference type="InterPro" id="IPR003961">
    <property type="entry name" value="FN3_dom"/>
</dbReference>
<dbReference type="Gene3D" id="2.60.40.10">
    <property type="entry name" value="Immunoglobulins"/>
    <property type="match status" value="1"/>
</dbReference>
<evidence type="ECO:0000256" key="2">
    <source>
        <dbReference type="ARBA" id="ARBA00023326"/>
    </source>
</evidence>
<dbReference type="CDD" id="cd00063">
    <property type="entry name" value="FN3"/>
    <property type="match status" value="1"/>
</dbReference>
<dbReference type="Proteomes" id="UP000320216">
    <property type="component" value="Chromosome"/>
</dbReference>
<proteinExistence type="predicted"/>
<dbReference type="SMART" id="SM00060">
    <property type="entry name" value="FN3"/>
    <property type="match status" value="1"/>
</dbReference>
<gene>
    <name evidence="4" type="ORF">FPZ11_05250</name>
</gene>
<feature type="domain" description="Fibronectin type-III" evidence="3">
    <location>
        <begin position="125"/>
        <end position="218"/>
    </location>
</feature>
<protein>
    <recommendedName>
        <fullName evidence="3">Fibronectin type-III domain-containing protein</fullName>
    </recommendedName>
</protein>
<dbReference type="Pfam" id="PF05895">
    <property type="entry name" value="DUF859"/>
    <property type="match status" value="1"/>
</dbReference>
<name>A0A5B8M2D9_9MICO</name>
<keyword evidence="2" id="KW-0119">Carbohydrate metabolism</keyword>
<dbReference type="PROSITE" id="PS50853">
    <property type="entry name" value="FN3"/>
    <property type="match status" value="1"/>
</dbReference>